<proteinExistence type="predicted"/>
<dbReference type="PANTHER" id="PTHR32278:SF2">
    <property type="entry name" value="PROTEIN PHLOEM PROTEIN 2-LIKE A9"/>
    <property type="match status" value="1"/>
</dbReference>
<sequence length="139" mass="15808">MAANRSPHHVGNTSLEFLQNEKPMTIKPQDLNIVWGEDSRYWNVPKSDDDKGRPAVLNQVYWLEVTGCVNGIRSDKQYEVVFRLSLTPDAFGFGGSPLYVMVKRGKKGKFKWSKFSVNPDERGEFKISGKLMKPDQDQG</sequence>
<organism evidence="1 2">
    <name type="scientific">Handroanthus impetiginosus</name>
    <dbReference type="NCBI Taxonomy" id="429701"/>
    <lineage>
        <taxon>Eukaryota</taxon>
        <taxon>Viridiplantae</taxon>
        <taxon>Streptophyta</taxon>
        <taxon>Embryophyta</taxon>
        <taxon>Tracheophyta</taxon>
        <taxon>Spermatophyta</taxon>
        <taxon>Magnoliopsida</taxon>
        <taxon>eudicotyledons</taxon>
        <taxon>Gunneridae</taxon>
        <taxon>Pentapetalae</taxon>
        <taxon>asterids</taxon>
        <taxon>lamiids</taxon>
        <taxon>Lamiales</taxon>
        <taxon>Bignoniaceae</taxon>
        <taxon>Crescentiina</taxon>
        <taxon>Tabebuia alliance</taxon>
        <taxon>Handroanthus</taxon>
    </lineage>
</organism>
<reference evidence="2" key="1">
    <citation type="journal article" date="2018" name="Gigascience">
        <title>Genome assembly of the Pink Ipe (Handroanthus impetiginosus, Bignoniaceae), a highly valued, ecologically keystone Neotropical timber forest tree.</title>
        <authorList>
            <person name="Silva-Junior O.B."/>
            <person name="Grattapaglia D."/>
            <person name="Novaes E."/>
            <person name="Collevatti R.G."/>
        </authorList>
    </citation>
    <scope>NUCLEOTIDE SEQUENCE [LARGE SCALE GENOMIC DNA]</scope>
    <source>
        <strain evidence="2">cv. UFG-1</strain>
    </source>
</reference>
<evidence type="ECO:0008006" key="3">
    <source>
        <dbReference type="Google" id="ProtNLM"/>
    </source>
</evidence>
<dbReference type="Pfam" id="PF14299">
    <property type="entry name" value="PP2"/>
    <property type="match status" value="1"/>
</dbReference>
<gene>
    <name evidence="1" type="ORF">CDL12_02453</name>
</gene>
<dbReference type="OrthoDB" id="2107747at2759"/>
<comment type="caution">
    <text evidence="1">The sequence shown here is derived from an EMBL/GenBank/DDBJ whole genome shotgun (WGS) entry which is preliminary data.</text>
</comment>
<dbReference type="InterPro" id="IPR025886">
    <property type="entry name" value="PP2-like"/>
</dbReference>
<dbReference type="Proteomes" id="UP000231279">
    <property type="component" value="Unassembled WGS sequence"/>
</dbReference>
<dbReference type="PANTHER" id="PTHR32278">
    <property type="entry name" value="F-BOX DOMAIN-CONTAINING PROTEIN"/>
    <property type="match status" value="1"/>
</dbReference>
<dbReference type="AlphaFoldDB" id="A0A2G9I4X2"/>
<accession>A0A2G9I4X2</accession>
<keyword evidence="2" id="KW-1185">Reference proteome</keyword>
<name>A0A2G9I4X2_9LAMI</name>
<evidence type="ECO:0000313" key="2">
    <source>
        <dbReference type="Proteomes" id="UP000231279"/>
    </source>
</evidence>
<protein>
    <recommendedName>
        <fullName evidence="3">Phloem protein</fullName>
    </recommendedName>
</protein>
<evidence type="ECO:0000313" key="1">
    <source>
        <dbReference type="EMBL" id="PIN24799.1"/>
    </source>
</evidence>
<dbReference type="EMBL" id="NKXS01000353">
    <property type="protein sequence ID" value="PIN24799.1"/>
    <property type="molecule type" value="Genomic_DNA"/>
</dbReference>